<keyword evidence="2" id="KW-1133">Transmembrane helix</keyword>
<gene>
    <name evidence="3" type="ORF">LHJ74_32765</name>
</gene>
<feature type="transmembrane region" description="Helical" evidence="2">
    <location>
        <begin position="76"/>
        <end position="96"/>
    </location>
</feature>
<dbReference type="NCBIfam" id="NF033634">
    <property type="entry name" value="SLATT_1"/>
    <property type="match status" value="1"/>
</dbReference>
<evidence type="ECO:0000313" key="4">
    <source>
        <dbReference type="Proteomes" id="UP001156389"/>
    </source>
</evidence>
<feature type="transmembrane region" description="Helical" evidence="2">
    <location>
        <begin position="50"/>
        <end position="70"/>
    </location>
</feature>
<evidence type="ECO:0000256" key="2">
    <source>
        <dbReference type="SAM" id="Phobius"/>
    </source>
</evidence>
<comment type="caution">
    <text evidence="3">The sequence shown here is derived from an EMBL/GenBank/DDBJ whole genome shotgun (WGS) entry which is preliminary data.</text>
</comment>
<keyword evidence="2" id="KW-0812">Transmembrane</keyword>
<accession>A0ABT2K382</accession>
<dbReference type="Pfam" id="PF14015">
    <property type="entry name" value="DUF4231"/>
    <property type="match status" value="1"/>
</dbReference>
<dbReference type="Proteomes" id="UP001156389">
    <property type="component" value="Unassembled WGS sequence"/>
</dbReference>
<keyword evidence="2" id="KW-0472">Membrane</keyword>
<dbReference type="RefSeq" id="WP_260221975.1">
    <property type="nucleotide sequence ID" value="NZ_JAJAGO010000023.1"/>
</dbReference>
<protein>
    <submittedName>
        <fullName evidence="3">DUF4231 domain-containing protein</fullName>
    </submittedName>
</protein>
<keyword evidence="4" id="KW-1185">Reference proteome</keyword>
<feature type="region of interest" description="Disordered" evidence="1">
    <location>
        <begin position="155"/>
        <end position="179"/>
    </location>
</feature>
<sequence>MDAQAGRRTESRQRTAYWWSALRAPGGAEPPPSVVERLSWYERQKSRARAGFYVSEVVIVLLSASVPAAVAMDAPGAVTGSLGAGVAAAVGLRQLFRWGENWIRTSASMVALQQHVIAWSLGSAPYDGPGAQQLLAGRVEELVLADTATWSAMRSPVPVAPEPGAPTGAPTGAAPPPGS</sequence>
<proteinExistence type="predicted"/>
<dbReference type="EMBL" id="JAJAGO010000023">
    <property type="protein sequence ID" value="MCT2594629.1"/>
    <property type="molecule type" value="Genomic_DNA"/>
</dbReference>
<organism evidence="3 4">
    <name type="scientific">Streptomyces gossypii</name>
    <dbReference type="NCBI Taxonomy" id="2883101"/>
    <lineage>
        <taxon>Bacteria</taxon>
        <taxon>Bacillati</taxon>
        <taxon>Actinomycetota</taxon>
        <taxon>Actinomycetes</taxon>
        <taxon>Kitasatosporales</taxon>
        <taxon>Streptomycetaceae</taxon>
        <taxon>Streptomyces</taxon>
    </lineage>
</organism>
<evidence type="ECO:0000313" key="3">
    <source>
        <dbReference type="EMBL" id="MCT2594629.1"/>
    </source>
</evidence>
<reference evidence="3 4" key="1">
    <citation type="submission" date="2021-10" db="EMBL/GenBank/DDBJ databases">
        <title>Streptomyces gossypii sp. nov., isolated from soil collected from cotton field.</title>
        <authorList>
            <person name="Ge X."/>
            <person name="Chen X."/>
            <person name="Liu W."/>
        </authorList>
    </citation>
    <scope>NUCLEOTIDE SEQUENCE [LARGE SCALE GENOMIC DNA]</scope>
    <source>
        <strain evidence="3 4">N2-109</strain>
    </source>
</reference>
<name>A0ABT2K382_9ACTN</name>
<dbReference type="InterPro" id="IPR025325">
    <property type="entry name" value="DUF4231"/>
</dbReference>
<evidence type="ECO:0000256" key="1">
    <source>
        <dbReference type="SAM" id="MobiDB-lite"/>
    </source>
</evidence>